<dbReference type="GO" id="GO:0003676">
    <property type="term" value="F:nucleic acid binding"/>
    <property type="evidence" value="ECO:0007669"/>
    <property type="project" value="InterPro"/>
</dbReference>
<evidence type="ECO:0000259" key="2">
    <source>
        <dbReference type="PROSITE" id="PS50994"/>
    </source>
</evidence>
<dbReference type="InterPro" id="IPR036397">
    <property type="entry name" value="RNaseH_sf"/>
</dbReference>
<name>A0A6P8J415_ACTTE</name>
<sequence>MKGNRVIIPTGMRPGILDRLHDAHQGLTSTLQRARRTVYWPKLQDVITEMIQKCDECPRYGDKKTRPSERQITATRPMEILGMDLLDFQGQHALVTVAYFSGFLTCGILNNETTDAVIKVLNNIFRNFRHFCEQLDIGHITSSQHYHQSNGRAERAVATVKQMLKKSANEIDITKALTTYLDTPLSDTLPSPAELFHNRRINTSLSRTIPPIWFIDGNSDEWKPGYIESKDSIQTHTGSSMTRQRPQTSIPLQFSGNLSDVTPIELMPTSATPDHEMPESVLPSTDTPNTLAAPTPTKQGKTATPWKPKTFGGEGTRLKITDSTPVLTKLCSGHEIKPHRDPEFVYGFVKHCTIVTSLRSLKSLRHVSIQYISILVLETSSRGDLLPVPTHGLRGF</sequence>
<evidence type="ECO:0000313" key="4">
    <source>
        <dbReference type="RefSeq" id="XP_031574354.1"/>
    </source>
</evidence>
<dbReference type="Proteomes" id="UP000515163">
    <property type="component" value="Unplaced"/>
</dbReference>
<dbReference type="SUPFAM" id="SSF53098">
    <property type="entry name" value="Ribonuclease H-like"/>
    <property type="match status" value="1"/>
</dbReference>
<dbReference type="KEGG" id="aten:116308124"/>
<gene>
    <name evidence="4" type="primary">LOC116308124</name>
</gene>
<dbReference type="Gene3D" id="1.10.340.70">
    <property type="match status" value="1"/>
</dbReference>
<dbReference type="GO" id="GO:0015074">
    <property type="term" value="P:DNA integration"/>
    <property type="evidence" value="ECO:0007669"/>
    <property type="project" value="InterPro"/>
</dbReference>
<dbReference type="InParanoid" id="A0A6P8J415"/>
<evidence type="ECO:0000313" key="3">
    <source>
        <dbReference type="Proteomes" id="UP000515163"/>
    </source>
</evidence>
<dbReference type="GeneID" id="116308124"/>
<keyword evidence="3" id="KW-1185">Reference proteome</keyword>
<dbReference type="InterPro" id="IPR041588">
    <property type="entry name" value="Integrase_H2C2"/>
</dbReference>
<dbReference type="AlphaFoldDB" id="A0A6P8J415"/>
<proteinExistence type="predicted"/>
<dbReference type="InterPro" id="IPR001584">
    <property type="entry name" value="Integrase_cat-core"/>
</dbReference>
<dbReference type="OrthoDB" id="115435at2759"/>
<evidence type="ECO:0000256" key="1">
    <source>
        <dbReference type="SAM" id="MobiDB-lite"/>
    </source>
</evidence>
<reference evidence="4" key="1">
    <citation type="submission" date="2025-08" db="UniProtKB">
        <authorList>
            <consortium name="RefSeq"/>
        </authorList>
    </citation>
    <scope>IDENTIFICATION</scope>
    <source>
        <tissue evidence="4">Tentacle</tissue>
    </source>
</reference>
<protein>
    <submittedName>
        <fullName evidence="4">Uncharacterized protein K02A2.6-like</fullName>
    </submittedName>
</protein>
<accession>A0A6P8J415</accession>
<feature type="region of interest" description="Disordered" evidence="1">
    <location>
        <begin position="268"/>
        <end position="314"/>
    </location>
</feature>
<dbReference type="Pfam" id="PF17921">
    <property type="entry name" value="Integrase_H2C2"/>
    <property type="match status" value="1"/>
</dbReference>
<organism evidence="3 4">
    <name type="scientific">Actinia tenebrosa</name>
    <name type="common">Australian red waratah sea anemone</name>
    <dbReference type="NCBI Taxonomy" id="6105"/>
    <lineage>
        <taxon>Eukaryota</taxon>
        <taxon>Metazoa</taxon>
        <taxon>Cnidaria</taxon>
        <taxon>Anthozoa</taxon>
        <taxon>Hexacorallia</taxon>
        <taxon>Actiniaria</taxon>
        <taxon>Actiniidae</taxon>
        <taxon>Actinia</taxon>
    </lineage>
</organism>
<dbReference type="PROSITE" id="PS50994">
    <property type="entry name" value="INTEGRASE"/>
    <property type="match status" value="1"/>
</dbReference>
<dbReference type="PANTHER" id="PTHR37984">
    <property type="entry name" value="PROTEIN CBG26694"/>
    <property type="match status" value="1"/>
</dbReference>
<dbReference type="Gene3D" id="3.30.420.10">
    <property type="entry name" value="Ribonuclease H-like superfamily/Ribonuclease H"/>
    <property type="match status" value="1"/>
</dbReference>
<dbReference type="PANTHER" id="PTHR37984:SF9">
    <property type="entry name" value="INTEGRASE CATALYTIC DOMAIN-CONTAINING PROTEIN"/>
    <property type="match status" value="1"/>
</dbReference>
<feature type="domain" description="Integrase catalytic" evidence="2">
    <location>
        <begin position="114"/>
        <end position="218"/>
    </location>
</feature>
<dbReference type="InterPro" id="IPR012337">
    <property type="entry name" value="RNaseH-like_sf"/>
</dbReference>
<dbReference type="InterPro" id="IPR050951">
    <property type="entry name" value="Retrovirus_Pol_polyprotein"/>
</dbReference>
<feature type="compositionally biased region" description="Polar residues" evidence="1">
    <location>
        <begin position="282"/>
        <end position="302"/>
    </location>
</feature>
<dbReference type="RefSeq" id="XP_031574354.1">
    <property type="nucleotide sequence ID" value="XM_031718494.1"/>
</dbReference>
<feature type="region of interest" description="Disordered" evidence="1">
    <location>
        <begin position="235"/>
        <end position="255"/>
    </location>
</feature>